<dbReference type="AlphaFoldDB" id="A0A016TI18"/>
<dbReference type="OrthoDB" id="5797324at2759"/>
<keyword evidence="3" id="KW-1185">Reference proteome</keyword>
<comment type="caution">
    <text evidence="2">The sequence shown here is derived from an EMBL/GenBank/DDBJ whole genome shotgun (WGS) entry which is preliminary data.</text>
</comment>
<dbReference type="EMBL" id="JARK01001436">
    <property type="protein sequence ID" value="EYC02366.1"/>
    <property type="molecule type" value="Genomic_DNA"/>
</dbReference>
<reference evidence="3" key="1">
    <citation type="journal article" date="2015" name="Nat. Genet.">
        <title>The genome and transcriptome of the zoonotic hookworm Ancylostoma ceylanicum identify infection-specific gene families.</title>
        <authorList>
            <person name="Schwarz E.M."/>
            <person name="Hu Y."/>
            <person name="Antoshechkin I."/>
            <person name="Miller M.M."/>
            <person name="Sternberg P.W."/>
            <person name="Aroian R.V."/>
        </authorList>
    </citation>
    <scope>NUCLEOTIDE SEQUENCE</scope>
    <source>
        <strain evidence="3">HY135</strain>
    </source>
</reference>
<proteinExistence type="predicted"/>
<protein>
    <submittedName>
        <fullName evidence="2">Uncharacterized protein</fullName>
    </submittedName>
</protein>
<keyword evidence="1" id="KW-0472">Membrane</keyword>
<evidence type="ECO:0000256" key="1">
    <source>
        <dbReference type="SAM" id="Phobius"/>
    </source>
</evidence>
<keyword evidence="1" id="KW-0812">Transmembrane</keyword>
<dbReference type="Proteomes" id="UP000024635">
    <property type="component" value="Unassembled WGS sequence"/>
</dbReference>
<keyword evidence="1" id="KW-1133">Transmembrane helix</keyword>
<evidence type="ECO:0000313" key="3">
    <source>
        <dbReference type="Proteomes" id="UP000024635"/>
    </source>
</evidence>
<organism evidence="2 3">
    <name type="scientific">Ancylostoma ceylanicum</name>
    <dbReference type="NCBI Taxonomy" id="53326"/>
    <lineage>
        <taxon>Eukaryota</taxon>
        <taxon>Metazoa</taxon>
        <taxon>Ecdysozoa</taxon>
        <taxon>Nematoda</taxon>
        <taxon>Chromadorea</taxon>
        <taxon>Rhabditida</taxon>
        <taxon>Rhabditina</taxon>
        <taxon>Rhabditomorpha</taxon>
        <taxon>Strongyloidea</taxon>
        <taxon>Ancylostomatidae</taxon>
        <taxon>Ancylostomatinae</taxon>
        <taxon>Ancylostoma</taxon>
    </lineage>
</organism>
<sequence length="84" mass="9586">MDHSQQTKNDEPFPVFILGGIGYILLQLAISLERMMKLLRETQAVLFDLFIIMGEGIYGNRAETCMTVYLLGWMRAEVMRAKSA</sequence>
<evidence type="ECO:0000313" key="2">
    <source>
        <dbReference type="EMBL" id="EYC02366.1"/>
    </source>
</evidence>
<gene>
    <name evidence="2" type="primary">Acey_s0100.g3254</name>
    <name evidence="2" type="ORF">Y032_0100g3254</name>
</gene>
<feature type="transmembrane region" description="Helical" evidence="1">
    <location>
        <begin position="12"/>
        <end position="30"/>
    </location>
</feature>
<name>A0A016TI18_9BILA</name>
<accession>A0A016TI18</accession>